<reference evidence="11" key="2">
    <citation type="submission" date="2021-09" db="EMBL/GenBank/DDBJ databases">
        <authorList>
            <person name="Gilroy R."/>
        </authorList>
    </citation>
    <scope>NUCLEOTIDE SEQUENCE</scope>
    <source>
        <strain evidence="11">ChiBcec21-2208</strain>
    </source>
</reference>
<reference evidence="11" key="1">
    <citation type="journal article" date="2021" name="PeerJ">
        <title>Extensive microbial diversity within the chicken gut microbiome revealed by metagenomics and culture.</title>
        <authorList>
            <person name="Gilroy R."/>
            <person name="Ravi A."/>
            <person name="Getino M."/>
            <person name="Pursley I."/>
            <person name="Horton D.L."/>
            <person name="Alikhan N.F."/>
            <person name="Baker D."/>
            <person name="Gharbi K."/>
            <person name="Hall N."/>
            <person name="Watson M."/>
            <person name="Adriaenssens E.M."/>
            <person name="Foster-Nyarko E."/>
            <person name="Jarju S."/>
            <person name="Secka A."/>
            <person name="Antonio M."/>
            <person name="Oren A."/>
            <person name="Chaudhuri R.R."/>
            <person name="La Ragione R."/>
            <person name="Hildebrand F."/>
            <person name="Pallen M.J."/>
        </authorList>
    </citation>
    <scope>NUCLEOTIDE SEQUENCE</scope>
    <source>
        <strain evidence="11">ChiBcec21-2208</strain>
    </source>
</reference>
<protein>
    <submittedName>
        <fullName evidence="11">Nucleotidyltransferase domain-containing protein</fullName>
    </submittedName>
</protein>
<comment type="similarity">
    <text evidence="9">Belongs to the MntA antitoxin family.</text>
</comment>
<dbReference type="InterPro" id="IPR052038">
    <property type="entry name" value="Type-VII_TA_antitoxin"/>
</dbReference>
<comment type="cofactor">
    <cofactor evidence="1">
        <name>Mg(2+)</name>
        <dbReference type="ChEBI" id="CHEBI:18420"/>
    </cofactor>
</comment>
<dbReference type="PANTHER" id="PTHR33571:SF14">
    <property type="entry name" value="PROTEIN ADENYLYLTRANSFERASE MJ0435-RELATED"/>
    <property type="match status" value="1"/>
</dbReference>
<evidence type="ECO:0000256" key="6">
    <source>
        <dbReference type="ARBA" id="ARBA00022741"/>
    </source>
</evidence>
<evidence type="ECO:0000313" key="11">
    <source>
        <dbReference type="EMBL" id="HJG27047.1"/>
    </source>
</evidence>
<dbReference type="CDD" id="cd05403">
    <property type="entry name" value="NT_KNTase_like"/>
    <property type="match status" value="1"/>
</dbReference>
<dbReference type="PANTHER" id="PTHR33571">
    <property type="entry name" value="SSL8005 PROTEIN"/>
    <property type="match status" value="1"/>
</dbReference>
<sequence>MAPSIDQIVKGISIVAQEYPIKKAELFGSLARGQGRPDSDVDLLVEFTTPRVSLLTLNGVKYRLEELLGTEVDVVHGPLPKSSILEIDKRISVYGA</sequence>
<dbReference type="InterPro" id="IPR043519">
    <property type="entry name" value="NT_sf"/>
</dbReference>
<accession>A0A921IHT9</accession>
<dbReference type="Proteomes" id="UP000782880">
    <property type="component" value="Unassembled WGS sequence"/>
</dbReference>
<dbReference type="Pfam" id="PF01909">
    <property type="entry name" value="NTP_transf_2"/>
    <property type="match status" value="1"/>
</dbReference>
<dbReference type="Gene3D" id="3.30.460.10">
    <property type="entry name" value="Beta Polymerase, domain 2"/>
    <property type="match status" value="1"/>
</dbReference>
<gene>
    <name evidence="11" type="ORF">K8V20_00145</name>
</gene>
<evidence type="ECO:0000256" key="2">
    <source>
        <dbReference type="ARBA" id="ARBA00022649"/>
    </source>
</evidence>
<dbReference type="GO" id="GO:0016779">
    <property type="term" value="F:nucleotidyltransferase activity"/>
    <property type="evidence" value="ECO:0007669"/>
    <property type="project" value="UniProtKB-KW"/>
</dbReference>
<evidence type="ECO:0000256" key="4">
    <source>
        <dbReference type="ARBA" id="ARBA00022695"/>
    </source>
</evidence>
<feature type="domain" description="Polymerase nucleotidyl transferase" evidence="10">
    <location>
        <begin position="12"/>
        <end position="84"/>
    </location>
</feature>
<keyword evidence="5" id="KW-0479">Metal-binding</keyword>
<keyword evidence="6" id="KW-0547">Nucleotide-binding</keyword>
<comment type="caution">
    <text evidence="11">The sequence shown here is derived from an EMBL/GenBank/DDBJ whole genome shotgun (WGS) entry which is preliminary data.</text>
</comment>
<dbReference type="AlphaFoldDB" id="A0A921IHT9"/>
<name>A0A921IHT9_9FIRM</name>
<keyword evidence="7" id="KW-0067">ATP-binding</keyword>
<evidence type="ECO:0000256" key="9">
    <source>
        <dbReference type="ARBA" id="ARBA00038276"/>
    </source>
</evidence>
<dbReference type="GO" id="GO:0005524">
    <property type="term" value="F:ATP binding"/>
    <property type="evidence" value="ECO:0007669"/>
    <property type="project" value="UniProtKB-KW"/>
</dbReference>
<dbReference type="SUPFAM" id="SSF81301">
    <property type="entry name" value="Nucleotidyltransferase"/>
    <property type="match status" value="1"/>
</dbReference>
<dbReference type="EMBL" id="DYVE01000004">
    <property type="protein sequence ID" value="HJG27047.1"/>
    <property type="molecule type" value="Genomic_DNA"/>
</dbReference>
<evidence type="ECO:0000259" key="10">
    <source>
        <dbReference type="Pfam" id="PF01909"/>
    </source>
</evidence>
<evidence type="ECO:0000313" key="12">
    <source>
        <dbReference type="Proteomes" id="UP000782880"/>
    </source>
</evidence>
<keyword evidence="3" id="KW-0808">Transferase</keyword>
<evidence type="ECO:0000256" key="7">
    <source>
        <dbReference type="ARBA" id="ARBA00022840"/>
    </source>
</evidence>
<evidence type="ECO:0000256" key="5">
    <source>
        <dbReference type="ARBA" id="ARBA00022723"/>
    </source>
</evidence>
<organism evidence="11 12">
    <name type="scientific">Subdoligranulum variabile</name>
    <dbReference type="NCBI Taxonomy" id="214851"/>
    <lineage>
        <taxon>Bacteria</taxon>
        <taxon>Bacillati</taxon>
        <taxon>Bacillota</taxon>
        <taxon>Clostridia</taxon>
        <taxon>Eubacteriales</taxon>
        <taxon>Oscillospiraceae</taxon>
        <taxon>Subdoligranulum</taxon>
    </lineage>
</organism>
<keyword evidence="8" id="KW-0460">Magnesium</keyword>
<dbReference type="GO" id="GO:0046872">
    <property type="term" value="F:metal ion binding"/>
    <property type="evidence" value="ECO:0007669"/>
    <property type="project" value="UniProtKB-KW"/>
</dbReference>
<evidence type="ECO:0000256" key="8">
    <source>
        <dbReference type="ARBA" id="ARBA00022842"/>
    </source>
</evidence>
<keyword evidence="2" id="KW-1277">Toxin-antitoxin system</keyword>
<evidence type="ECO:0000256" key="1">
    <source>
        <dbReference type="ARBA" id="ARBA00001946"/>
    </source>
</evidence>
<proteinExistence type="inferred from homology"/>
<keyword evidence="4" id="KW-0548">Nucleotidyltransferase</keyword>
<evidence type="ECO:0000256" key="3">
    <source>
        <dbReference type="ARBA" id="ARBA00022679"/>
    </source>
</evidence>
<dbReference type="InterPro" id="IPR002934">
    <property type="entry name" value="Polymerase_NTP_transf_dom"/>
</dbReference>